<evidence type="ECO:0000256" key="1">
    <source>
        <dbReference type="SAM" id="MobiDB-lite"/>
    </source>
</evidence>
<dbReference type="Proteomes" id="UP001597511">
    <property type="component" value="Unassembled WGS sequence"/>
</dbReference>
<protein>
    <submittedName>
        <fullName evidence="2">Uncharacterized protein</fullName>
    </submittedName>
</protein>
<dbReference type="RefSeq" id="WP_386099268.1">
    <property type="nucleotide sequence ID" value="NZ_JBHUOZ010000003.1"/>
</dbReference>
<comment type="caution">
    <text evidence="2">The sequence shown here is derived from an EMBL/GenBank/DDBJ whole genome shotgun (WGS) entry which is preliminary data.</text>
</comment>
<proteinExistence type="predicted"/>
<accession>A0ABW6A860</accession>
<evidence type="ECO:0000313" key="2">
    <source>
        <dbReference type="EMBL" id="MFD2920600.1"/>
    </source>
</evidence>
<name>A0ABW6A860_9BACT</name>
<sequence length="52" mass="5465">MSLLNQQKGKDKKKGDKKTTGPNAAAGSKFIQKPKSGGFVNKQSNTGSQRGS</sequence>
<organism evidence="2 3">
    <name type="scientific">Terrimonas rubra</name>
    <dbReference type="NCBI Taxonomy" id="1035890"/>
    <lineage>
        <taxon>Bacteria</taxon>
        <taxon>Pseudomonadati</taxon>
        <taxon>Bacteroidota</taxon>
        <taxon>Chitinophagia</taxon>
        <taxon>Chitinophagales</taxon>
        <taxon>Chitinophagaceae</taxon>
        <taxon>Terrimonas</taxon>
    </lineage>
</organism>
<evidence type="ECO:0000313" key="3">
    <source>
        <dbReference type="Proteomes" id="UP001597511"/>
    </source>
</evidence>
<reference evidence="3" key="1">
    <citation type="journal article" date="2019" name="Int. J. Syst. Evol. Microbiol.">
        <title>The Global Catalogue of Microorganisms (GCM) 10K type strain sequencing project: providing services to taxonomists for standard genome sequencing and annotation.</title>
        <authorList>
            <consortium name="The Broad Institute Genomics Platform"/>
            <consortium name="The Broad Institute Genome Sequencing Center for Infectious Disease"/>
            <person name="Wu L."/>
            <person name="Ma J."/>
        </authorList>
    </citation>
    <scope>NUCLEOTIDE SEQUENCE [LARGE SCALE GENOMIC DNA]</scope>
    <source>
        <strain evidence="3">KCTC 23299</strain>
    </source>
</reference>
<gene>
    <name evidence="2" type="ORF">ACFS6H_12810</name>
</gene>
<feature type="compositionally biased region" description="Polar residues" evidence="1">
    <location>
        <begin position="41"/>
        <end position="52"/>
    </location>
</feature>
<feature type="region of interest" description="Disordered" evidence="1">
    <location>
        <begin position="1"/>
        <end position="52"/>
    </location>
</feature>
<keyword evidence="3" id="KW-1185">Reference proteome</keyword>
<dbReference type="EMBL" id="JBHUOZ010000003">
    <property type="protein sequence ID" value="MFD2920600.1"/>
    <property type="molecule type" value="Genomic_DNA"/>
</dbReference>